<feature type="region of interest" description="Disordered" evidence="1">
    <location>
        <begin position="205"/>
        <end position="246"/>
    </location>
</feature>
<feature type="region of interest" description="Disordered" evidence="1">
    <location>
        <begin position="309"/>
        <end position="440"/>
    </location>
</feature>
<feature type="compositionally biased region" description="Low complexity" evidence="1">
    <location>
        <begin position="394"/>
        <end position="403"/>
    </location>
</feature>
<protein>
    <submittedName>
        <fullName evidence="2">Uncharacterized protein</fullName>
    </submittedName>
</protein>
<evidence type="ECO:0000313" key="3">
    <source>
        <dbReference type="Proteomes" id="UP000075714"/>
    </source>
</evidence>
<name>A0A150G9M1_GONPE</name>
<gene>
    <name evidence="2" type="ORF">GPECTOR_43g899</name>
</gene>
<feature type="region of interest" description="Disordered" evidence="1">
    <location>
        <begin position="256"/>
        <end position="275"/>
    </location>
</feature>
<reference evidence="3" key="1">
    <citation type="journal article" date="2016" name="Nat. Commun.">
        <title>The Gonium pectorale genome demonstrates co-option of cell cycle regulation during the evolution of multicellularity.</title>
        <authorList>
            <person name="Hanschen E.R."/>
            <person name="Marriage T.N."/>
            <person name="Ferris P.J."/>
            <person name="Hamaji T."/>
            <person name="Toyoda A."/>
            <person name="Fujiyama A."/>
            <person name="Neme R."/>
            <person name="Noguchi H."/>
            <person name="Minakuchi Y."/>
            <person name="Suzuki M."/>
            <person name="Kawai-Toyooka H."/>
            <person name="Smith D.R."/>
            <person name="Sparks H."/>
            <person name="Anderson J."/>
            <person name="Bakaric R."/>
            <person name="Luria V."/>
            <person name="Karger A."/>
            <person name="Kirschner M.W."/>
            <person name="Durand P.M."/>
            <person name="Michod R.E."/>
            <person name="Nozaki H."/>
            <person name="Olson B.J."/>
        </authorList>
    </citation>
    <scope>NUCLEOTIDE SEQUENCE [LARGE SCALE GENOMIC DNA]</scope>
    <source>
        <strain evidence="3">NIES-2863</strain>
    </source>
</reference>
<evidence type="ECO:0000313" key="2">
    <source>
        <dbReference type="EMBL" id="KXZ46463.1"/>
    </source>
</evidence>
<comment type="caution">
    <text evidence="2">The sequence shown here is derived from an EMBL/GenBank/DDBJ whole genome shotgun (WGS) entry which is preliminary data.</text>
</comment>
<dbReference type="AlphaFoldDB" id="A0A150G9M1"/>
<dbReference type="EMBL" id="LSYV01000044">
    <property type="protein sequence ID" value="KXZ46463.1"/>
    <property type="molecule type" value="Genomic_DNA"/>
</dbReference>
<keyword evidence="3" id="KW-1185">Reference proteome</keyword>
<feature type="compositionally biased region" description="Low complexity" evidence="1">
    <location>
        <begin position="224"/>
        <end position="233"/>
    </location>
</feature>
<evidence type="ECO:0000256" key="1">
    <source>
        <dbReference type="SAM" id="MobiDB-lite"/>
    </source>
</evidence>
<organism evidence="2 3">
    <name type="scientific">Gonium pectorale</name>
    <name type="common">Green alga</name>
    <dbReference type="NCBI Taxonomy" id="33097"/>
    <lineage>
        <taxon>Eukaryota</taxon>
        <taxon>Viridiplantae</taxon>
        <taxon>Chlorophyta</taxon>
        <taxon>core chlorophytes</taxon>
        <taxon>Chlorophyceae</taxon>
        <taxon>CS clade</taxon>
        <taxon>Chlamydomonadales</taxon>
        <taxon>Volvocaceae</taxon>
        <taxon>Gonium</taxon>
    </lineage>
</organism>
<feature type="compositionally biased region" description="Low complexity" evidence="1">
    <location>
        <begin position="342"/>
        <end position="367"/>
    </location>
</feature>
<sequence length="440" mass="43853">MRLSCDQEQVCGGAEEERVGTTAAAAEGQPPSPLSPPSAPVTLEEALAEAAKLRRELQATRRRHAAELWAVRAEAEARLTAERAAVRSRDLQVRALRESKTRLEAEVATLLQAGHPAAVKGPTLSAQEQLHADAAAAKALGIDTGVSGAPSSTSTISATAPYSAVCPFPPALAAVASASSDGDPWVASTAGSGGNGPWVGAAAAGADSGGVGHDACSEARERLSGSSSASATAAGGGGGGGSGGGGLLREGAAAAAAAGSVDEEEEHVSGEGYEPCNCVDAGHDLNTHSQEHGSFRLDGADEEDDFDIVGSSEFAGSDGDVDDKERGGSSVSSPAAAIGALQQCEQQQQVGGCGSGLPPQLSRSPSPQQEPPPPPAGALAERPGDGSGRPPAAPTATASSFFAYLLHGGGMQRSRSRETAGRQRQQPQASPAADPQSPAA</sequence>
<feature type="compositionally biased region" description="Gly residues" evidence="1">
    <location>
        <begin position="234"/>
        <end position="246"/>
    </location>
</feature>
<feature type="region of interest" description="Disordered" evidence="1">
    <location>
        <begin position="1"/>
        <end position="40"/>
    </location>
</feature>
<dbReference type="Proteomes" id="UP000075714">
    <property type="component" value="Unassembled WGS sequence"/>
</dbReference>
<accession>A0A150G9M1</accession>
<proteinExistence type="predicted"/>
<feature type="compositionally biased region" description="Low complexity" evidence="1">
    <location>
        <begin position="422"/>
        <end position="440"/>
    </location>
</feature>
<feature type="compositionally biased region" description="Pro residues" evidence="1">
    <location>
        <begin position="30"/>
        <end position="39"/>
    </location>
</feature>